<reference evidence="1" key="1">
    <citation type="journal article" date="2021" name="IMA Fungus">
        <title>Genomic characterization of three marine fungi, including Emericellopsis atlantica sp. nov. with signatures of a generalist lifestyle and marine biomass degradation.</title>
        <authorList>
            <person name="Hagestad O.C."/>
            <person name="Hou L."/>
            <person name="Andersen J.H."/>
            <person name="Hansen E.H."/>
            <person name="Altermark B."/>
            <person name="Li C."/>
            <person name="Kuhnert E."/>
            <person name="Cox R.J."/>
            <person name="Crous P.W."/>
            <person name="Spatafora J.W."/>
            <person name="Lail K."/>
            <person name="Amirebrahimi M."/>
            <person name="Lipzen A."/>
            <person name="Pangilinan J."/>
            <person name="Andreopoulos W."/>
            <person name="Hayes R.D."/>
            <person name="Ng V."/>
            <person name="Grigoriev I.V."/>
            <person name="Jackson S.A."/>
            <person name="Sutton T.D.S."/>
            <person name="Dobson A.D.W."/>
            <person name="Rama T."/>
        </authorList>
    </citation>
    <scope>NUCLEOTIDE SEQUENCE</scope>
    <source>
        <strain evidence="1">TS7</strain>
    </source>
</reference>
<dbReference type="Proteomes" id="UP000887229">
    <property type="component" value="Unassembled WGS sequence"/>
</dbReference>
<gene>
    <name evidence="1" type="ORF">F5Z01DRAFT_90047</name>
</gene>
<name>A0A9P7ZN14_9HYPO</name>
<comment type="caution">
    <text evidence="1">The sequence shown here is derived from an EMBL/GenBank/DDBJ whole genome shotgun (WGS) entry which is preliminary data.</text>
</comment>
<accession>A0A9P7ZN14</accession>
<dbReference type="EMBL" id="MU251253">
    <property type="protein sequence ID" value="KAG9254707.1"/>
    <property type="molecule type" value="Genomic_DNA"/>
</dbReference>
<dbReference type="AlphaFoldDB" id="A0A9P7ZN14"/>
<sequence length="84" mass="9281">MAVWLGWSGLVWSPTRGPLIIQRTEHCLCTNSPSSDALSEPIRARLSNLLPALAVTQSRPTQSVFHSIQSGYFCLIQSPQSTRK</sequence>
<proteinExistence type="predicted"/>
<dbReference type="GeneID" id="70298102"/>
<organism evidence="1 2">
    <name type="scientific">Emericellopsis atlantica</name>
    <dbReference type="NCBI Taxonomy" id="2614577"/>
    <lineage>
        <taxon>Eukaryota</taxon>
        <taxon>Fungi</taxon>
        <taxon>Dikarya</taxon>
        <taxon>Ascomycota</taxon>
        <taxon>Pezizomycotina</taxon>
        <taxon>Sordariomycetes</taxon>
        <taxon>Hypocreomycetidae</taxon>
        <taxon>Hypocreales</taxon>
        <taxon>Bionectriaceae</taxon>
        <taxon>Emericellopsis</taxon>
    </lineage>
</organism>
<protein>
    <submittedName>
        <fullName evidence="1">Uncharacterized protein</fullName>
    </submittedName>
</protein>
<dbReference type="RefSeq" id="XP_046118631.1">
    <property type="nucleotide sequence ID" value="XM_046267199.1"/>
</dbReference>
<keyword evidence="2" id="KW-1185">Reference proteome</keyword>
<evidence type="ECO:0000313" key="2">
    <source>
        <dbReference type="Proteomes" id="UP000887229"/>
    </source>
</evidence>
<evidence type="ECO:0000313" key="1">
    <source>
        <dbReference type="EMBL" id="KAG9254707.1"/>
    </source>
</evidence>